<name>A0ACC2VAK8_9TREE</name>
<evidence type="ECO:0000313" key="2">
    <source>
        <dbReference type="Proteomes" id="UP001227268"/>
    </source>
</evidence>
<gene>
    <name evidence="1" type="ORF">QFC21_005207</name>
</gene>
<proteinExistence type="predicted"/>
<evidence type="ECO:0000313" key="1">
    <source>
        <dbReference type="EMBL" id="KAJ9096385.1"/>
    </source>
</evidence>
<keyword evidence="2" id="KW-1185">Reference proteome</keyword>
<sequence>MSFIVASLKSAPQSVAPPIVTPITVTVELAPASKWSDDSSWLSTSDNNSSSFSWVSTINLESADNSPQPSRAAICLPEIPSQSLLREQTAEQFPEPTHDGIGAPQDVAQVFNEPVVLKKTTKKKNKKVGEEKTRLLIYNMQACAAKEIERTEQRDAEKMELANGDRCPNERCALGEYCIAHRQEMRDLHAPRLERVQSAPARIETTCGAGEYVIETRDTPLGWRRRPSLPISIFDVARRGMPSHPRALSAAEKADYERFIVTTFYKTKEVIKSSNARNAWKAKFAASDYEAHARKGPKVIRGGFEEAEWNSKMARDVSYTEAFLRVLKYELEPDEHQPQQDEEIITWILAGLQQQLEELLEAELRTKLLAELKQNFEAMSTSDENRDS</sequence>
<dbReference type="Proteomes" id="UP001227268">
    <property type="component" value="Unassembled WGS sequence"/>
</dbReference>
<protein>
    <submittedName>
        <fullName evidence="1">Uncharacterized protein</fullName>
    </submittedName>
</protein>
<comment type="caution">
    <text evidence="1">The sequence shown here is derived from an EMBL/GenBank/DDBJ whole genome shotgun (WGS) entry which is preliminary data.</text>
</comment>
<organism evidence="1 2">
    <name type="scientific">Naganishia friedmannii</name>
    <dbReference type="NCBI Taxonomy" id="89922"/>
    <lineage>
        <taxon>Eukaryota</taxon>
        <taxon>Fungi</taxon>
        <taxon>Dikarya</taxon>
        <taxon>Basidiomycota</taxon>
        <taxon>Agaricomycotina</taxon>
        <taxon>Tremellomycetes</taxon>
        <taxon>Filobasidiales</taxon>
        <taxon>Filobasidiaceae</taxon>
        <taxon>Naganishia</taxon>
    </lineage>
</organism>
<dbReference type="EMBL" id="JASBWT010000019">
    <property type="protein sequence ID" value="KAJ9096385.1"/>
    <property type="molecule type" value="Genomic_DNA"/>
</dbReference>
<reference evidence="1" key="1">
    <citation type="submission" date="2023-04" db="EMBL/GenBank/DDBJ databases">
        <title>Draft Genome sequencing of Naganishia species isolated from polar environments using Oxford Nanopore Technology.</title>
        <authorList>
            <person name="Leo P."/>
            <person name="Venkateswaran K."/>
        </authorList>
    </citation>
    <scope>NUCLEOTIDE SEQUENCE</scope>
    <source>
        <strain evidence="1">MNA-CCFEE 5423</strain>
    </source>
</reference>
<accession>A0ACC2VAK8</accession>